<sequence length="78" mass="8632">MTSNLIYLGSRIVKRREQLKYTQKDMAELTGLSNKTIQAIEKGKSGVSISNWILVAGILGLELSLQGKRMSDETGKSF</sequence>
<dbReference type="CDD" id="cd00093">
    <property type="entry name" value="HTH_XRE"/>
    <property type="match status" value="1"/>
</dbReference>
<dbReference type="Proteomes" id="UP000292424">
    <property type="component" value="Chromosome"/>
</dbReference>
<evidence type="ECO:0000259" key="1">
    <source>
        <dbReference type="PROSITE" id="PS50943"/>
    </source>
</evidence>
<protein>
    <submittedName>
        <fullName evidence="2">Helix-turn-helix transcriptional regulator</fullName>
    </submittedName>
</protein>
<dbReference type="KEGG" id="arac:E0W69_017080"/>
<name>A0A5P2GFA1_9BACT</name>
<evidence type="ECO:0000313" key="2">
    <source>
        <dbReference type="EMBL" id="QES90291.1"/>
    </source>
</evidence>
<dbReference type="GO" id="GO:0003677">
    <property type="term" value="F:DNA binding"/>
    <property type="evidence" value="ECO:0007669"/>
    <property type="project" value="InterPro"/>
</dbReference>
<dbReference type="RefSeq" id="WP_131331273.1">
    <property type="nucleotide sequence ID" value="NZ_CP044016.1"/>
</dbReference>
<keyword evidence="3" id="KW-1185">Reference proteome</keyword>
<organism evidence="2 3">
    <name type="scientific">Rhizosphaericola mali</name>
    <dbReference type="NCBI Taxonomy" id="2545455"/>
    <lineage>
        <taxon>Bacteria</taxon>
        <taxon>Pseudomonadati</taxon>
        <taxon>Bacteroidota</taxon>
        <taxon>Chitinophagia</taxon>
        <taxon>Chitinophagales</taxon>
        <taxon>Chitinophagaceae</taxon>
        <taxon>Rhizosphaericola</taxon>
    </lineage>
</organism>
<dbReference type="EMBL" id="CP044016">
    <property type="protein sequence ID" value="QES90291.1"/>
    <property type="molecule type" value="Genomic_DNA"/>
</dbReference>
<evidence type="ECO:0000313" key="3">
    <source>
        <dbReference type="Proteomes" id="UP000292424"/>
    </source>
</evidence>
<reference evidence="2 3" key="1">
    <citation type="submission" date="2019-09" db="EMBL/GenBank/DDBJ databases">
        <title>Complete genome sequence of Arachidicoccus sp. B3-10 isolated from apple orchard soil.</title>
        <authorList>
            <person name="Kim H.S."/>
            <person name="Han K.-I."/>
            <person name="Suh M.K."/>
            <person name="Lee K.C."/>
            <person name="Eom M.K."/>
            <person name="Kim J.-S."/>
            <person name="Kang S.W."/>
            <person name="Sin Y."/>
            <person name="Lee J.-S."/>
        </authorList>
    </citation>
    <scope>NUCLEOTIDE SEQUENCE [LARGE SCALE GENOMIC DNA]</scope>
    <source>
        <strain evidence="2 3">B3-10</strain>
    </source>
</reference>
<dbReference type="SMART" id="SM00530">
    <property type="entry name" value="HTH_XRE"/>
    <property type="match status" value="1"/>
</dbReference>
<dbReference type="SUPFAM" id="SSF47413">
    <property type="entry name" value="lambda repressor-like DNA-binding domains"/>
    <property type="match status" value="1"/>
</dbReference>
<feature type="domain" description="HTH cro/C1-type" evidence="1">
    <location>
        <begin position="12"/>
        <end position="66"/>
    </location>
</feature>
<proteinExistence type="predicted"/>
<dbReference type="PROSITE" id="PS50943">
    <property type="entry name" value="HTH_CROC1"/>
    <property type="match status" value="1"/>
</dbReference>
<dbReference type="OrthoDB" id="706235at2"/>
<dbReference type="Gene3D" id="1.10.260.40">
    <property type="entry name" value="lambda repressor-like DNA-binding domains"/>
    <property type="match status" value="1"/>
</dbReference>
<dbReference type="InterPro" id="IPR001387">
    <property type="entry name" value="Cro/C1-type_HTH"/>
</dbReference>
<dbReference type="InterPro" id="IPR010982">
    <property type="entry name" value="Lambda_DNA-bd_dom_sf"/>
</dbReference>
<gene>
    <name evidence="2" type="ORF">E0W69_017080</name>
</gene>
<dbReference type="Pfam" id="PF01381">
    <property type="entry name" value="HTH_3"/>
    <property type="match status" value="1"/>
</dbReference>
<accession>A0A5P2GFA1</accession>
<dbReference type="AlphaFoldDB" id="A0A5P2GFA1"/>